<dbReference type="PANTHER" id="PTHR44591">
    <property type="entry name" value="STRESS RESPONSE REGULATOR PROTEIN 1"/>
    <property type="match status" value="1"/>
</dbReference>
<dbReference type="GO" id="GO:0000160">
    <property type="term" value="P:phosphorelay signal transduction system"/>
    <property type="evidence" value="ECO:0007669"/>
    <property type="project" value="InterPro"/>
</dbReference>
<dbReference type="AlphaFoldDB" id="A0A2P8VM09"/>
<dbReference type="RefSeq" id="WP_106876374.1">
    <property type="nucleotide sequence ID" value="NZ_DHYB01000001.1"/>
</dbReference>
<keyword evidence="5" id="KW-1185">Reference proteome</keyword>
<evidence type="ECO:0000259" key="3">
    <source>
        <dbReference type="PROSITE" id="PS50110"/>
    </source>
</evidence>
<sequence>MGQSPRIAIIAIVDDERAVRSGLSNLLQSVGYETDTFDSAEAFLRDSVRLASVVLAIVDVKLKGASGFELFDTLIGLPAPPPVIFISGHGDETVQQQALERGAVAFLRKPIDVDMLLRHIERVLAAGEGTA</sequence>
<dbReference type="OrthoDB" id="9802186at2"/>
<gene>
    <name evidence="4" type="ORF">C7G83_04365</name>
</gene>
<evidence type="ECO:0000256" key="1">
    <source>
        <dbReference type="ARBA" id="ARBA00022553"/>
    </source>
</evidence>
<organism evidence="4 5">
    <name type="scientific">Siccibacter turicensis</name>
    <dbReference type="NCBI Taxonomy" id="357233"/>
    <lineage>
        <taxon>Bacteria</taxon>
        <taxon>Pseudomonadati</taxon>
        <taxon>Pseudomonadota</taxon>
        <taxon>Gammaproteobacteria</taxon>
        <taxon>Enterobacterales</taxon>
        <taxon>Enterobacteriaceae</taxon>
        <taxon>Siccibacter</taxon>
    </lineage>
</organism>
<evidence type="ECO:0000313" key="4">
    <source>
        <dbReference type="EMBL" id="PSN08601.1"/>
    </source>
</evidence>
<reference evidence="4 5" key="1">
    <citation type="submission" date="2018-03" db="EMBL/GenBank/DDBJ databases">
        <title>Draft genome sequence of the first documented clinical Siccibacter turicensis isolate in Austria.</title>
        <authorList>
            <person name="Lepuschitz S."/>
            <person name="Pekard-Amenitsch S."/>
            <person name="Haunold R."/>
            <person name="Schill S."/>
            <person name="Mach R."/>
            <person name="Allerberger F."/>
            <person name="Ruppitsch W."/>
            <person name="Forsythe S.J."/>
        </authorList>
    </citation>
    <scope>NUCLEOTIDE SEQUENCE [LARGE SCALE GENOMIC DNA]</scope>
    <source>
        <strain evidence="4 5">6100069499-17</strain>
    </source>
</reference>
<comment type="caution">
    <text evidence="4">The sequence shown here is derived from an EMBL/GenBank/DDBJ whole genome shotgun (WGS) entry which is preliminary data.</text>
</comment>
<dbReference type="STRING" id="1388748.GCA_000463155_03086"/>
<proteinExistence type="predicted"/>
<dbReference type="InterPro" id="IPR011006">
    <property type="entry name" value="CheY-like_superfamily"/>
</dbReference>
<dbReference type="Proteomes" id="UP000240212">
    <property type="component" value="Unassembled WGS sequence"/>
</dbReference>
<dbReference type="PANTHER" id="PTHR44591:SF25">
    <property type="entry name" value="CHEMOTAXIS TWO-COMPONENT RESPONSE REGULATOR"/>
    <property type="match status" value="1"/>
</dbReference>
<evidence type="ECO:0000313" key="5">
    <source>
        <dbReference type="Proteomes" id="UP000240212"/>
    </source>
</evidence>
<dbReference type="SUPFAM" id="SSF52172">
    <property type="entry name" value="CheY-like"/>
    <property type="match status" value="1"/>
</dbReference>
<name>A0A2P8VM09_9ENTR</name>
<keyword evidence="1 2" id="KW-0597">Phosphoprotein</keyword>
<dbReference type="Gene3D" id="3.40.50.2300">
    <property type="match status" value="1"/>
</dbReference>
<dbReference type="SMART" id="SM00448">
    <property type="entry name" value="REC"/>
    <property type="match status" value="1"/>
</dbReference>
<dbReference type="EMBL" id="PYEP01000002">
    <property type="protein sequence ID" value="PSN08601.1"/>
    <property type="molecule type" value="Genomic_DNA"/>
</dbReference>
<dbReference type="InterPro" id="IPR050595">
    <property type="entry name" value="Bact_response_regulator"/>
</dbReference>
<dbReference type="Pfam" id="PF00072">
    <property type="entry name" value="Response_reg"/>
    <property type="match status" value="1"/>
</dbReference>
<dbReference type="InterPro" id="IPR001789">
    <property type="entry name" value="Sig_transdc_resp-reg_receiver"/>
</dbReference>
<accession>A0A2P8VM09</accession>
<protein>
    <submittedName>
        <fullName evidence="4">Response regulator</fullName>
    </submittedName>
</protein>
<feature type="domain" description="Response regulatory" evidence="3">
    <location>
        <begin position="9"/>
        <end position="124"/>
    </location>
</feature>
<feature type="modified residue" description="4-aspartylphosphate" evidence="2">
    <location>
        <position position="59"/>
    </location>
</feature>
<evidence type="ECO:0000256" key="2">
    <source>
        <dbReference type="PROSITE-ProRule" id="PRU00169"/>
    </source>
</evidence>
<dbReference type="PROSITE" id="PS50110">
    <property type="entry name" value="RESPONSE_REGULATORY"/>
    <property type="match status" value="1"/>
</dbReference>